<proteinExistence type="predicted"/>
<dbReference type="Proteomes" id="UP000006322">
    <property type="component" value="Unassembled WGS sequence"/>
</dbReference>
<dbReference type="AlphaFoldDB" id="K6YRJ9"/>
<name>K6YRJ9_9ALTE</name>
<comment type="caution">
    <text evidence="1">The sequence shown here is derived from an EMBL/GenBank/DDBJ whole genome shotgun (WGS) entry which is preliminary data.</text>
</comment>
<evidence type="ECO:0000313" key="1">
    <source>
        <dbReference type="EMBL" id="GAC35334.1"/>
    </source>
</evidence>
<sequence length="38" mass="4295">MTIFIHNTSLMTLITTSRALIAQKQNLLKPKQINLNGK</sequence>
<keyword evidence="2" id="KW-1185">Reference proteome</keyword>
<reference evidence="2" key="1">
    <citation type="journal article" date="2014" name="Environ. Microbiol.">
        <title>Comparative genomics of the marine bacterial genus Glaciecola reveals the high degree of genomic diversity and genomic characteristic for cold adaptation.</title>
        <authorList>
            <person name="Qin Q.L."/>
            <person name="Xie B.B."/>
            <person name="Yu Y."/>
            <person name="Shu Y.L."/>
            <person name="Rong J.C."/>
            <person name="Zhang Y.J."/>
            <person name="Zhao D.L."/>
            <person name="Chen X.L."/>
            <person name="Zhang X.Y."/>
            <person name="Chen B."/>
            <person name="Zhou B.C."/>
            <person name="Zhang Y.Z."/>
        </authorList>
    </citation>
    <scope>NUCLEOTIDE SEQUENCE [LARGE SCALE GENOMIC DNA]</scope>
    <source>
        <strain evidence="2">LMG 21857</strain>
    </source>
</reference>
<protein>
    <submittedName>
        <fullName evidence="1">Uncharacterized protein</fullName>
    </submittedName>
</protein>
<organism evidence="1 2">
    <name type="scientific">Paraglaciecola polaris LMG 21857</name>
    <dbReference type="NCBI Taxonomy" id="1129793"/>
    <lineage>
        <taxon>Bacteria</taxon>
        <taxon>Pseudomonadati</taxon>
        <taxon>Pseudomonadota</taxon>
        <taxon>Gammaproteobacteria</taxon>
        <taxon>Alteromonadales</taxon>
        <taxon>Alteromonadaceae</taxon>
        <taxon>Paraglaciecola</taxon>
    </lineage>
</organism>
<dbReference type="EMBL" id="BAER01000129">
    <property type="protein sequence ID" value="GAC35334.1"/>
    <property type="molecule type" value="Genomic_DNA"/>
</dbReference>
<accession>K6YRJ9</accession>
<gene>
    <name evidence="1" type="ORF">GPLA_4455</name>
</gene>
<evidence type="ECO:0000313" key="2">
    <source>
        <dbReference type="Proteomes" id="UP000006322"/>
    </source>
</evidence>